<organism evidence="7 8">
    <name type="scientific">Candidatus Buchananbacteria bacterium RIFCSPHIGHO2_02_FULL_56_16</name>
    <dbReference type="NCBI Taxonomy" id="1797542"/>
    <lineage>
        <taxon>Bacteria</taxon>
        <taxon>Candidatus Buchananiibacteriota</taxon>
    </lineage>
</organism>
<accession>A0A1G1YE42</accession>
<evidence type="ECO:0000256" key="6">
    <source>
        <dbReference type="SAM" id="SignalP"/>
    </source>
</evidence>
<evidence type="ECO:0000256" key="4">
    <source>
        <dbReference type="SAM" id="MobiDB-lite"/>
    </source>
</evidence>
<dbReference type="InterPro" id="IPR036116">
    <property type="entry name" value="FN3_sf"/>
</dbReference>
<feature type="transmembrane region" description="Helical" evidence="5">
    <location>
        <begin position="709"/>
        <end position="735"/>
    </location>
</feature>
<dbReference type="Gene3D" id="2.60.40.1120">
    <property type="entry name" value="Carboxypeptidase-like, regulatory domain"/>
    <property type="match status" value="2"/>
</dbReference>
<dbReference type="SUPFAM" id="SSF49265">
    <property type="entry name" value="Fibronectin type III"/>
    <property type="match status" value="1"/>
</dbReference>
<dbReference type="SUPFAM" id="SSF49464">
    <property type="entry name" value="Carboxypeptidase regulatory domain-like"/>
    <property type="match status" value="2"/>
</dbReference>
<dbReference type="EMBL" id="MHIL01000028">
    <property type="protein sequence ID" value="OGY50622.1"/>
    <property type="molecule type" value="Genomic_DNA"/>
</dbReference>
<feature type="region of interest" description="Disordered" evidence="4">
    <location>
        <begin position="1001"/>
        <end position="1034"/>
    </location>
</feature>
<keyword evidence="5" id="KW-0472">Membrane</keyword>
<reference evidence="7 8" key="1">
    <citation type="journal article" date="2016" name="Nat. Commun.">
        <title>Thousands of microbial genomes shed light on interconnected biogeochemical processes in an aquifer system.</title>
        <authorList>
            <person name="Anantharaman K."/>
            <person name="Brown C.T."/>
            <person name="Hug L.A."/>
            <person name="Sharon I."/>
            <person name="Castelle C.J."/>
            <person name="Probst A.J."/>
            <person name="Thomas B.C."/>
            <person name="Singh A."/>
            <person name="Wilkins M.J."/>
            <person name="Karaoz U."/>
            <person name="Brodie E.L."/>
            <person name="Williams K.H."/>
            <person name="Hubbard S.S."/>
            <person name="Banfield J.F."/>
        </authorList>
    </citation>
    <scope>NUCLEOTIDE SEQUENCE [LARGE SCALE GENOMIC DNA]</scope>
</reference>
<dbReference type="Pfam" id="PF13948">
    <property type="entry name" value="DUF4215"/>
    <property type="match status" value="1"/>
</dbReference>
<evidence type="ECO:0000256" key="5">
    <source>
        <dbReference type="SAM" id="Phobius"/>
    </source>
</evidence>
<comment type="caution">
    <text evidence="7">The sequence shown here is derived from an EMBL/GenBank/DDBJ whole genome shotgun (WGS) entry which is preliminary data.</text>
</comment>
<dbReference type="NCBIfam" id="TIGR02232">
    <property type="entry name" value="myxo_disulf_rpt"/>
    <property type="match status" value="2"/>
</dbReference>
<dbReference type="InterPro" id="IPR011936">
    <property type="entry name" value="Myxo_disulph_rpt"/>
</dbReference>
<feature type="chain" id="PRO_5009581513" description="Fibronectin type-III domain-containing protein" evidence="6">
    <location>
        <begin position="36"/>
        <end position="1047"/>
    </location>
</feature>
<dbReference type="STRING" id="1797542.A3J59_01310"/>
<gene>
    <name evidence="7" type="ORF">A3J59_01310</name>
</gene>
<sequence>MQVAKAKLFFLSFAVSLAAAAAGLLFLVGRLPAQAASADVLINADVSVLCGNNIREGSETCDGGASSGVCYNSSCNSDCTCPVCGDGTIGAGEGCESTSDCPAGQTCNASCVCAVPGHGPPSPPPPACTVSCDPWGACSSGIQSRSCTNSCSGPFTQTQSCLPVCGNGFTEAGEECDDNNTAAGDGCSSSCQLELGCGNGVVEAGEECDDNNTAAGDCCSSSCQVELLISNVSVSSVTRSLATVNWLTRSWQGGTCSSVATGSVLEWGRTVSLSDGSASLSGSSYRHPIGGLTANTSYYFQITASLDRPAAPDLVTSYDGSWLTSGGVENCNNGLDDDHDGFCDYAASTCTDGSVAGDPNCACAPDFLCAPGACQPDGLRVVTCEDQTTPTCQPGYQYQEGCGVCTGVVCGGCQQLDPQTCSCIDVANCCGNQSCEPPGEDPYRCALDCPVSCLSEWDCGGWQPADCPAAGVQTRDCFDRNACAVPIIEPDTQRSCGGVCPGLECGAGEIINITQCVCERIVPFCGNAVCEAGESLSACPQDCVEICEPSWTCLGWGSCQAGSQSRECYDLNGCDLDLGRPPEVRSCQPGCDVACGVCQSLDLASCSCAPTVECCGNRICEEDEATWSCAVDCGIPPTVSRPLPACLDGLDNDRDGLPDYLADPGCAKPSDRSERNITESAGAIGTLFREAVLDNLIVETINEQLAAPLLMTAVVVNSFSMLPLFTFLSYLRFLFTEPFALLLRRRKQWGVVYNAITKEPIDLAIVRLYRTADNRPIRSQVTDQQGRYSFIVPPGRYYLTVTKPTFTFPTALLKGKYEDVRHLNLYHGEPIEIQRSSLPITANIPLDSPEDSRQPAKLIFQYFRRKLQYAIAFSGVPLAALSLAISPSGITLSLFGVHCLLYGLFRRLAYVRPAKSWGVVYDQANRTPIRLAVVRIYDQEHHRLVESRITDRHGRYAFLVDHNWYYLTAEKPGYRPRRTGDLNLIEKGRAGIVNFDINLERGTGPSLPPPPPSVPTQSPPPVAPPPASEVGRQSLEDIMKLKPPASF</sequence>
<dbReference type="InterPro" id="IPR013783">
    <property type="entry name" value="Ig-like_fold"/>
</dbReference>
<keyword evidence="5" id="KW-0812">Transmembrane</keyword>
<proteinExistence type="predicted"/>
<name>A0A1G1YE42_9BACT</name>
<dbReference type="Proteomes" id="UP000177310">
    <property type="component" value="Unassembled WGS sequence"/>
</dbReference>
<evidence type="ECO:0000313" key="7">
    <source>
        <dbReference type="EMBL" id="OGY50622.1"/>
    </source>
</evidence>
<feature type="signal peptide" evidence="6">
    <location>
        <begin position="1"/>
        <end position="35"/>
    </location>
</feature>
<keyword evidence="3" id="KW-1015">Disulfide bond</keyword>
<dbReference type="AlphaFoldDB" id="A0A1G1YE42"/>
<keyword evidence="2" id="KW-0677">Repeat</keyword>
<keyword evidence="1 6" id="KW-0732">Signal</keyword>
<dbReference type="InterPro" id="IPR008969">
    <property type="entry name" value="CarboxyPept-like_regulatory"/>
</dbReference>
<feature type="transmembrane region" description="Helical" evidence="5">
    <location>
        <begin position="867"/>
        <end position="885"/>
    </location>
</feature>
<keyword evidence="5" id="KW-1133">Transmembrane helix</keyword>
<evidence type="ECO:0000256" key="3">
    <source>
        <dbReference type="ARBA" id="ARBA00023157"/>
    </source>
</evidence>
<evidence type="ECO:0008006" key="9">
    <source>
        <dbReference type="Google" id="ProtNLM"/>
    </source>
</evidence>
<feature type="compositionally biased region" description="Pro residues" evidence="4">
    <location>
        <begin position="1006"/>
        <end position="1027"/>
    </location>
</feature>
<protein>
    <recommendedName>
        <fullName evidence="9">Fibronectin type-III domain-containing protein</fullName>
    </recommendedName>
</protein>
<evidence type="ECO:0000256" key="2">
    <source>
        <dbReference type="ARBA" id="ARBA00022737"/>
    </source>
</evidence>
<dbReference type="Gene3D" id="2.60.40.10">
    <property type="entry name" value="Immunoglobulins"/>
    <property type="match status" value="1"/>
</dbReference>
<evidence type="ECO:0000313" key="8">
    <source>
        <dbReference type="Proteomes" id="UP000177310"/>
    </source>
</evidence>
<evidence type="ECO:0000256" key="1">
    <source>
        <dbReference type="ARBA" id="ARBA00022729"/>
    </source>
</evidence>